<dbReference type="RefSeq" id="WP_260790632.1">
    <property type="nucleotide sequence ID" value="NZ_CP093313.1"/>
</dbReference>
<dbReference type="EMBL" id="CP093313">
    <property type="protein sequence ID" value="UWZ81753.1"/>
    <property type="molecule type" value="Genomic_DNA"/>
</dbReference>
<organism evidence="1 2">
    <name type="scientific">Occallatibacter riparius</name>
    <dbReference type="NCBI Taxonomy" id="1002689"/>
    <lineage>
        <taxon>Bacteria</taxon>
        <taxon>Pseudomonadati</taxon>
        <taxon>Acidobacteriota</taxon>
        <taxon>Terriglobia</taxon>
        <taxon>Terriglobales</taxon>
        <taxon>Acidobacteriaceae</taxon>
        <taxon>Occallatibacter</taxon>
    </lineage>
</organism>
<keyword evidence="2" id="KW-1185">Reference proteome</keyword>
<reference evidence="1" key="1">
    <citation type="submission" date="2021-04" db="EMBL/GenBank/DDBJ databases">
        <title>Phylogenetic analysis of Acidobacteriaceae.</title>
        <authorList>
            <person name="Qiu L."/>
            <person name="Zhang Q."/>
        </authorList>
    </citation>
    <scope>NUCLEOTIDE SEQUENCE</scope>
    <source>
        <strain evidence="1">DSM 25168</strain>
    </source>
</reference>
<gene>
    <name evidence="1" type="ORF">MOP44_14280</name>
</gene>
<protein>
    <submittedName>
        <fullName evidence="1">Uncharacterized protein</fullName>
    </submittedName>
</protein>
<evidence type="ECO:0000313" key="1">
    <source>
        <dbReference type="EMBL" id="UWZ81753.1"/>
    </source>
</evidence>
<accession>A0A9J7BGV7</accession>
<dbReference type="AlphaFoldDB" id="A0A9J7BGV7"/>
<sequence length="269" mass="30243">MKLPVSELELRFQAPDGNDDLAILEASGDLLERALVALSRLALVKESENAAAAPFQRRTPEYWATLTVTDFETALLGLRRFLFGDKVACVFRDRSHACGVRMELEFSISAFLDEARPRSPRRVRPADDARWHVLPGDNGQDVRFRLPTVEDQFLAMTSADGASLLAKRCIDAANTRDRRRAERVMEEMAPAVSRPLAGNCPECGESLTMMLHVPRLVIDQLENQAASIHEETDAIAATYHWDEASILAMPQRRRRAYADTIRRREQVAV</sequence>
<dbReference type="Proteomes" id="UP001059380">
    <property type="component" value="Chromosome"/>
</dbReference>
<dbReference type="KEGG" id="orp:MOP44_14280"/>
<proteinExistence type="predicted"/>
<evidence type="ECO:0000313" key="2">
    <source>
        <dbReference type="Proteomes" id="UP001059380"/>
    </source>
</evidence>
<name>A0A9J7BGV7_9BACT</name>